<name>A0A6A4S6B6_SCOMX</name>
<gene>
    <name evidence="1" type="ORF">F2P81_019821</name>
</gene>
<evidence type="ECO:0008006" key="3">
    <source>
        <dbReference type="Google" id="ProtNLM"/>
    </source>
</evidence>
<dbReference type="AlphaFoldDB" id="A0A6A4S6B6"/>
<dbReference type="EMBL" id="VEVO01000018">
    <property type="protein sequence ID" value="KAF0027080.1"/>
    <property type="molecule type" value="Genomic_DNA"/>
</dbReference>
<evidence type="ECO:0000313" key="2">
    <source>
        <dbReference type="Proteomes" id="UP000438429"/>
    </source>
</evidence>
<accession>A0A6A4S6B6</accession>
<dbReference type="Proteomes" id="UP000438429">
    <property type="component" value="Unassembled WGS sequence"/>
</dbReference>
<dbReference type="InterPro" id="IPR004244">
    <property type="entry name" value="Transposase_22"/>
</dbReference>
<proteinExistence type="predicted"/>
<dbReference type="PANTHER" id="PTHR11505">
    <property type="entry name" value="L1 TRANSPOSABLE ELEMENT-RELATED"/>
    <property type="match status" value="1"/>
</dbReference>
<dbReference type="Gene3D" id="3.30.70.1820">
    <property type="entry name" value="L1 transposable element, RRM domain"/>
    <property type="match status" value="1"/>
</dbReference>
<organism evidence="1 2">
    <name type="scientific">Scophthalmus maximus</name>
    <name type="common">Turbot</name>
    <name type="synonym">Psetta maxima</name>
    <dbReference type="NCBI Taxonomy" id="52904"/>
    <lineage>
        <taxon>Eukaryota</taxon>
        <taxon>Metazoa</taxon>
        <taxon>Chordata</taxon>
        <taxon>Craniata</taxon>
        <taxon>Vertebrata</taxon>
        <taxon>Euteleostomi</taxon>
        <taxon>Actinopterygii</taxon>
        <taxon>Neopterygii</taxon>
        <taxon>Teleostei</taxon>
        <taxon>Neoteleostei</taxon>
        <taxon>Acanthomorphata</taxon>
        <taxon>Carangaria</taxon>
        <taxon>Pleuronectiformes</taxon>
        <taxon>Pleuronectoidei</taxon>
        <taxon>Scophthalmidae</taxon>
        <taxon>Scophthalmus</taxon>
    </lineage>
</organism>
<protein>
    <recommendedName>
        <fullName evidence="3">L1 transposable element RRM domain-containing protein</fullName>
    </recommendedName>
</protein>
<sequence>MDREDVQQVEESSKLEASLYNIQTTILDHQQRLSSLETFANTTSQDMKTVKARLATVSEENTKIKAKLTDLEKRSCRNNLPENIEGAQPLLDSAPELERAHRMLAPKPGPGEKPRAIVMRYHRFQTRELVVREARKLRGKLKYKGSPIHIFEDYSPEIVEQ</sequence>
<evidence type="ECO:0000313" key="1">
    <source>
        <dbReference type="EMBL" id="KAF0027080.1"/>
    </source>
</evidence>
<comment type="caution">
    <text evidence="1">The sequence shown here is derived from an EMBL/GenBank/DDBJ whole genome shotgun (WGS) entry which is preliminary data.</text>
</comment>
<reference evidence="1 2" key="1">
    <citation type="submission" date="2019-06" db="EMBL/GenBank/DDBJ databases">
        <title>Draft genomes of female and male turbot (Scophthalmus maximus).</title>
        <authorList>
            <person name="Xu H."/>
            <person name="Xu X.-W."/>
            <person name="Shao C."/>
            <person name="Chen S."/>
        </authorList>
    </citation>
    <scope>NUCLEOTIDE SEQUENCE [LARGE SCALE GENOMIC DNA]</scope>
    <source>
        <strain evidence="1">Ysfricsl-2016a</strain>
        <tissue evidence="1">Blood</tissue>
    </source>
</reference>